<name>A0A645B7L4_9ZZZZ</name>
<proteinExistence type="predicted"/>
<dbReference type="GO" id="GO:0009313">
    <property type="term" value="P:oligosaccharide catabolic process"/>
    <property type="evidence" value="ECO:0007669"/>
    <property type="project" value="TreeGrafter"/>
</dbReference>
<comment type="caution">
    <text evidence="2">The sequence shown here is derived from an EMBL/GenBank/DDBJ whole genome shotgun (WGS) entry which is preliminary data.</text>
</comment>
<dbReference type="InterPro" id="IPR017853">
    <property type="entry name" value="GH"/>
</dbReference>
<evidence type="ECO:0000259" key="1">
    <source>
        <dbReference type="Pfam" id="PF00128"/>
    </source>
</evidence>
<dbReference type="GO" id="GO:0004574">
    <property type="term" value="F:oligo-1,6-glucosidase activity"/>
    <property type="evidence" value="ECO:0007669"/>
    <property type="project" value="UniProtKB-EC"/>
</dbReference>
<gene>
    <name evidence="2" type="primary">malL_10</name>
    <name evidence="2" type="ORF">SDC9_107892</name>
</gene>
<reference evidence="2" key="1">
    <citation type="submission" date="2019-08" db="EMBL/GenBank/DDBJ databases">
        <authorList>
            <person name="Kucharzyk K."/>
            <person name="Murdoch R.W."/>
            <person name="Higgins S."/>
            <person name="Loffler F."/>
        </authorList>
    </citation>
    <scope>NUCLEOTIDE SEQUENCE</scope>
</reference>
<evidence type="ECO:0000313" key="2">
    <source>
        <dbReference type="EMBL" id="MPM61038.1"/>
    </source>
</evidence>
<dbReference type="AlphaFoldDB" id="A0A645B7L4"/>
<keyword evidence="2" id="KW-0326">Glycosidase</keyword>
<dbReference type="SUPFAM" id="SSF51011">
    <property type="entry name" value="Glycosyl hydrolase domain"/>
    <property type="match status" value="1"/>
</dbReference>
<dbReference type="Pfam" id="PF00128">
    <property type="entry name" value="Alpha-amylase"/>
    <property type="match status" value="1"/>
</dbReference>
<dbReference type="GO" id="GO:0004556">
    <property type="term" value="F:alpha-amylase activity"/>
    <property type="evidence" value="ECO:0007669"/>
    <property type="project" value="TreeGrafter"/>
</dbReference>
<protein>
    <submittedName>
        <fullName evidence="2">Oligo-1,6-glucosidase</fullName>
        <ecNumber evidence="2">3.2.1.10</ecNumber>
    </submittedName>
</protein>
<dbReference type="Gene3D" id="3.20.20.80">
    <property type="entry name" value="Glycosidases"/>
    <property type="match status" value="1"/>
</dbReference>
<dbReference type="Gene3D" id="2.60.40.1180">
    <property type="entry name" value="Golgi alpha-mannosidase II"/>
    <property type="match status" value="1"/>
</dbReference>
<dbReference type="SUPFAM" id="SSF51445">
    <property type="entry name" value="(Trans)glycosidases"/>
    <property type="match status" value="1"/>
</dbReference>
<dbReference type="PANTHER" id="PTHR10357">
    <property type="entry name" value="ALPHA-AMYLASE FAMILY MEMBER"/>
    <property type="match status" value="1"/>
</dbReference>
<accession>A0A645B7L4</accession>
<dbReference type="InterPro" id="IPR013780">
    <property type="entry name" value="Glyco_hydro_b"/>
</dbReference>
<organism evidence="2">
    <name type="scientific">bioreactor metagenome</name>
    <dbReference type="NCBI Taxonomy" id="1076179"/>
    <lineage>
        <taxon>unclassified sequences</taxon>
        <taxon>metagenomes</taxon>
        <taxon>ecological metagenomes</taxon>
    </lineage>
</organism>
<keyword evidence="2" id="KW-0378">Hydrolase</keyword>
<dbReference type="EMBL" id="VSSQ01018117">
    <property type="protein sequence ID" value="MPM61038.1"/>
    <property type="molecule type" value="Genomic_DNA"/>
</dbReference>
<dbReference type="EC" id="3.2.1.10" evidence="2"/>
<sequence>MINYISKTSLEDGTETLGALLKFNGIEHYFYGNRLHEYLHELKARAFHEAFTVGETPGTGLEMNKLLTAEERGELNTVFSFDHLENLGKNRFDDYRYNLNHLKKSFIRLEGEYADYAWPSIFVENHDNPRMVSKIDPGEEHRDAIAKLIALVLLSARGTVFLYQGQELGAVNVGFSSMSELRDIESLNKYRELIAAGKTQEEAWQTVLCGTRDHSRTPMQWTNGTYGGFSEREPWIRVGDKDICNAAAQMNDETSVWRAYQQLITLRASHPALVYGSFELLESAKEDVFCYYRAIEKDRFYVEINLSAKPVKQPKATDAMELLFSNYMAQGDGLQPYEANLYRVNP</sequence>
<feature type="domain" description="Glycosyl hydrolase family 13 catalytic" evidence="1">
    <location>
        <begin position="27"/>
        <end position="276"/>
    </location>
</feature>
<dbReference type="PANTHER" id="PTHR10357:SF179">
    <property type="entry name" value="NEUTRAL AND BASIC AMINO ACID TRANSPORT PROTEIN RBAT"/>
    <property type="match status" value="1"/>
</dbReference>
<dbReference type="InterPro" id="IPR006047">
    <property type="entry name" value="GH13_cat_dom"/>
</dbReference>